<organism evidence="3 4">
    <name type="scientific">Magallana gigas</name>
    <name type="common">Pacific oyster</name>
    <name type="synonym">Crassostrea gigas</name>
    <dbReference type="NCBI Taxonomy" id="29159"/>
    <lineage>
        <taxon>Eukaryota</taxon>
        <taxon>Metazoa</taxon>
        <taxon>Spiralia</taxon>
        <taxon>Lophotrochozoa</taxon>
        <taxon>Mollusca</taxon>
        <taxon>Bivalvia</taxon>
        <taxon>Autobranchia</taxon>
        <taxon>Pteriomorphia</taxon>
        <taxon>Ostreida</taxon>
        <taxon>Ostreoidea</taxon>
        <taxon>Ostreidae</taxon>
        <taxon>Magallana</taxon>
    </lineage>
</organism>
<dbReference type="EnsemblMetazoa" id="G28198.1">
    <property type="protein sequence ID" value="G28198.1:cds"/>
    <property type="gene ID" value="G28198"/>
</dbReference>
<evidence type="ECO:0000313" key="3">
    <source>
        <dbReference type="EnsemblMetazoa" id="G28198.1:cds"/>
    </source>
</evidence>
<sequence>MVKSKEVDEDTRRIGLKIENGNYSRLDVPTEIRKDGELARSQEDVCQTIETRSSAKRKKAEKEEVESSLELGKEISTDVWMEEQRKDPALDDLRNRVGNDMSKEVETLITLEKENMNDSITGGLGDNSRSSEGLTLQLRFYRTTFDIAFTCVTFTVAFFGFVGNLVTIEQTTSNCNSGVFVFAHNMDF</sequence>
<proteinExistence type="predicted"/>
<keyword evidence="4" id="KW-1185">Reference proteome</keyword>
<evidence type="ECO:0000256" key="1">
    <source>
        <dbReference type="SAM" id="MobiDB-lite"/>
    </source>
</evidence>
<evidence type="ECO:0000256" key="2">
    <source>
        <dbReference type="SAM" id="Phobius"/>
    </source>
</evidence>
<name>A0A8W8LIR4_MAGGI</name>
<protein>
    <submittedName>
        <fullName evidence="3">Uncharacterized protein</fullName>
    </submittedName>
</protein>
<reference evidence="3" key="1">
    <citation type="submission" date="2022-08" db="UniProtKB">
        <authorList>
            <consortium name="EnsemblMetazoa"/>
        </authorList>
    </citation>
    <scope>IDENTIFICATION</scope>
    <source>
        <strain evidence="3">05x7-T-G4-1.051#20</strain>
    </source>
</reference>
<dbReference type="Proteomes" id="UP000005408">
    <property type="component" value="Unassembled WGS sequence"/>
</dbReference>
<keyword evidence="2" id="KW-1133">Transmembrane helix</keyword>
<keyword evidence="2" id="KW-0812">Transmembrane</keyword>
<feature type="transmembrane region" description="Helical" evidence="2">
    <location>
        <begin position="147"/>
        <end position="166"/>
    </location>
</feature>
<accession>A0A8W8LIR4</accession>
<dbReference type="AlphaFoldDB" id="A0A8W8LIR4"/>
<keyword evidence="2" id="KW-0472">Membrane</keyword>
<evidence type="ECO:0000313" key="4">
    <source>
        <dbReference type="Proteomes" id="UP000005408"/>
    </source>
</evidence>
<feature type="compositionally biased region" description="Basic and acidic residues" evidence="1">
    <location>
        <begin position="34"/>
        <end position="43"/>
    </location>
</feature>
<feature type="region of interest" description="Disordered" evidence="1">
    <location>
        <begin position="34"/>
        <end position="67"/>
    </location>
</feature>